<dbReference type="EMBL" id="BQXY01000005">
    <property type="protein sequence ID" value="GKU26181.1"/>
    <property type="molecule type" value="Genomic_DNA"/>
</dbReference>
<proteinExistence type="predicted"/>
<dbReference type="AlphaFoldDB" id="A0A9W5Y3P2"/>
<gene>
    <name evidence="1" type="ORF">CFOLD11_30080</name>
</gene>
<keyword evidence="2" id="KW-1185">Reference proteome</keyword>
<protein>
    <submittedName>
        <fullName evidence="1">Uncharacterized protein</fullName>
    </submittedName>
</protein>
<reference evidence="1" key="1">
    <citation type="journal article" date="2023" name="Int. J. Syst. Evol. Microbiol.">
        <title>&lt;i&gt;Clostridium folliculivorans&lt;/i&gt; sp. nov., isolated from soil samples of an organic paddy in Japan.</title>
        <authorList>
            <person name="Tazawa J."/>
            <person name="Kobayashi H."/>
            <person name="Tanizawa Y."/>
            <person name="Uchino A."/>
            <person name="Tanaka F."/>
            <person name="Urashima Y."/>
            <person name="Miura S."/>
            <person name="Sakamoto M."/>
            <person name="Ohkuma M."/>
            <person name="Tohno M."/>
        </authorList>
    </citation>
    <scope>NUCLEOTIDE SEQUENCE</scope>
    <source>
        <strain evidence="1">D1-1</strain>
    </source>
</reference>
<evidence type="ECO:0000313" key="1">
    <source>
        <dbReference type="EMBL" id="GKU26181.1"/>
    </source>
</evidence>
<name>A0A9W5Y3P2_9CLOT</name>
<organism evidence="1 2">
    <name type="scientific">Clostridium folliculivorans</name>
    <dbReference type="NCBI Taxonomy" id="2886038"/>
    <lineage>
        <taxon>Bacteria</taxon>
        <taxon>Bacillati</taxon>
        <taxon>Bacillota</taxon>
        <taxon>Clostridia</taxon>
        <taxon>Eubacteriales</taxon>
        <taxon>Clostridiaceae</taxon>
        <taxon>Clostridium</taxon>
    </lineage>
</organism>
<sequence length="49" mass="6131">MQKVFIIFYKDYSNKFDNPMNNFLSMKINLHLNNWIVRYKRFVRTVVML</sequence>
<dbReference type="Proteomes" id="UP001057868">
    <property type="component" value="Unassembled WGS sequence"/>
</dbReference>
<comment type="caution">
    <text evidence="1">The sequence shown here is derived from an EMBL/GenBank/DDBJ whole genome shotgun (WGS) entry which is preliminary data.</text>
</comment>
<accession>A0A9W5Y3P2</accession>
<evidence type="ECO:0000313" key="2">
    <source>
        <dbReference type="Proteomes" id="UP001057868"/>
    </source>
</evidence>